<evidence type="ECO:0000313" key="1">
    <source>
        <dbReference type="EMBL" id="KIY53665.1"/>
    </source>
</evidence>
<protein>
    <submittedName>
        <fullName evidence="1">Uncharacterized protein</fullName>
    </submittedName>
</protein>
<name>A0A0D7AP86_9AGAR</name>
<reference evidence="1 2" key="1">
    <citation type="journal article" date="2015" name="Fungal Genet. Biol.">
        <title>Evolution of novel wood decay mechanisms in Agaricales revealed by the genome sequences of Fistulina hepatica and Cylindrobasidium torrendii.</title>
        <authorList>
            <person name="Floudas D."/>
            <person name="Held B.W."/>
            <person name="Riley R."/>
            <person name="Nagy L.G."/>
            <person name="Koehler G."/>
            <person name="Ransdell A.S."/>
            <person name="Younus H."/>
            <person name="Chow J."/>
            <person name="Chiniquy J."/>
            <person name="Lipzen A."/>
            <person name="Tritt A."/>
            <person name="Sun H."/>
            <person name="Haridas S."/>
            <person name="LaButti K."/>
            <person name="Ohm R.A."/>
            <person name="Kues U."/>
            <person name="Blanchette R.A."/>
            <person name="Grigoriev I.V."/>
            <person name="Minto R.E."/>
            <person name="Hibbett D.S."/>
        </authorList>
    </citation>
    <scope>NUCLEOTIDE SEQUENCE [LARGE SCALE GENOMIC DNA]</scope>
    <source>
        <strain evidence="1 2">ATCC 64428</strain>
    </source>
</reference>
<organism evidence="1 2">
    <name type="scientific">Fistulina hepatica ATCC 64428</name>
    <dbReference type="NCBI Taxonomy" id="1128425"/>
    <lineage>
        <taxon>Eukaryota</taxon>
        <taxon>Fungi</taxon>
        <taxon>Dikarya</taxon>
        <taxon>Basidiomycota</taxon>
        <taxon>Agaricomycotina</taxon>
        <taxon>Agaricomycetes</taxon>
        <taxon>Agaricomycetidae</taxon>
        <taxon>Agaricales</taxon>
        <taxon>Fistulinaceae</taxon>
        <taxon>Fistulina</taxon>
    </lineage>
</organism>
<gene>
    <name evidence="1" type="ORF">FISHEDRAFT_68672</name>
</gene>
<dbReference type="Proteomes" id="UP000054144">
    <property type="component" value="Unassembled WGS sequence"/>
</dbReference>
<evidence type="ECO:0000313" key="2">
    <source>
        <dbReference type="Proteomes" id="UP000054144"/>
    </source>
</evidence>
<keyword evidence="2" id="KW-1185">Reference proteome</keyword>
<accession>A0A0D7AP86</accession>
<proteinExistence type="predicted"/>
<dbReference type="EMBL" id="KN881593">
    <property type="protein sequence ID" value="KIY53665.1"/>
    <property type="molecule type" value="Genomic_DNA"/>
</dbReference>
<dbReference type="AlphaFoldDB" id="A0A0D7AP86"/>
<sequence length="590" mass="65883">MSLARHPTAFVIIQGLADRPPSEVHNILDGLTSALIECLSKPPVAANRFFRPPELTDAPLLTIENPIMTRVHEGTLEYPNNQGFAAHPEVIGPPVSFVIDKIPSVVVLGSIPSDETRSYLGANFQLTSGDLNNAFSPQFRLTVPSSFLFHIHWLLQPDQIPIHCTPERYDVGAIQLANVHAIQPDAWCRCMNPDVLGHTHLDCNAFDRYSLAQAIALDGKEHVANESYRGFMNLNCLHELAETLCCFLPRVLMQRVNKSLCAIFGDIPSDEVVSTLLDLALEDIPDGTWATYLEKIDVSLCPHVLRLFGLYPEAHALLPHTTWEPEYPSPYRPYSPIVPLDPLPSVPDLVVFNEEHDDAASCPVQAPPTKTDVQGNTELGKLCYLCSVDTRLTYTQTGDTGECSVLSDHSAAMQQDTPSGAAQIMTTGPHDTREETMSECCPGSCTWPSQQLATRSRYLYLMDLRYGQPILSREQEKYLASLQDLSERMLRYVHFSWPDTLKSLLHLPSPPALSQNPDTFLPPRVSQYHSGENYMLCHVPDNSLLPNPLPDPYLPLRPDGQPHLTMFAAPLEVLKVIQHLSDDSRRYLFW</sequence>